<keyword evidence="16" id="KW-0325">Glycoprotein</keyword>
<dbReference type="FunFam" id="3.80.10.10:FF:000400">
    <property type="entry name" value="Nuclear pore complex protein NUP107"/>
    <property type="match status" value="1"/>
</dbReference>
<evidence type="ECO:0000256" key="14">
    <source>
        <dbReference type="ARBA" id="ARBA00023136"/>
    </source>
</evidence>
<keyword evidence="23" id="KW-1185">Reference proteome</keyword>
<protein>
    <recommendedName>
        <fullName evidence="2">non-specific serine/threonine protein kinase</fullName>
        <ecNumber evidence="2">2.7.11.1</ecNumber>
    </recommendedName>
</protein>
<dbReference type="Gene3D" id="3.30.200.20">
    <property type="entry name" value="Phosphorylase Kinase, domain 1"/>
    <property type="match status" value="1"/>
</dbReference>
<dbReference type="Pfam" id="PF00069">
    <property type="entry name" value="Pkinase"/>
    <property type="match status" value="1"/>
</dbReference>
<feature type="chain" id="PRO_5040233929" description="non-specific serine/threonine protein kinase" evidence="20">
    <location>
        <begin position="26"/>
        <end position="959"/>
    </location>
</feature>
<dbReference type="PROSITE" id="PS50011">
    <property type="entry name" value="PROTEIN_KINASE_DOM"/>
    <property type="match status" value="1"/>
</dbReference>
<dbReference type="Pfam" id="PF08263">
    <property type="entry name" value="LRRNT_2"/>
    <property type="match status" value="1"/>
</dbReference>
<dbReference type="GO" id="GO:0009653">
    <property type="term" value="P:anatomical structure morphogenesis"/>
    <property type="evidence" value="ECO:0007669"/>
    <property type="project" value="UniProtKB-ARBA"/>
</dbReference>
<comment type="caution">
    <text evidence="22">The sequence shown here is derived from an EMBL/GenBank/DDBJ whole genome shotgun (WGS) entry which is preliminary data.</text>
</comment>
<sequence>MKSSQILSSFKSIIIFHTLITLLLATTATDNLRPHLGIGISMVAPALQNWKATLDDQTRKLLSSWVGSDPCNNWVGIGCNNTTHVIISINLDRFHLRGTLDYLNFSSLTTLQSLNLSTNQLTGSIPLQLGELNSLESLDLSSNGFNGRIPSSLGNLTRLYYLNLHENSLSGPIPFQLGSPKDLLDLRLSVNHLSASIPSSFENFTRLERLHLHSNQLTGSILPKLGNPETLMDLRLYYNHLTGSIPGSLGNYTKLVSLYLHQNQLSGSIPPALGQLKSLLDLALSLNNLTGLFPEELNNLTEKLETLSLGSNNLSGRLPNRICDRGSLQIFTANSNSFSGRIPSSIRNCSRLLRLRLDGNWITGNISDVFGVYNDLEYVDMSYNNLYGGVSTNWAKCRSLMALKMSNNNLSGVIPDNLGDSRLQEVDLSANKLTGEIPPSLGRLSSLLDLFLDDNRLLGSIPREFGKLMNLGRLNLEKNALNGGIPSEIGGCLRMRILNLSGNDLQDTIPVELMRLAELQVLDVGDNRLTGGLPREIGGLKMLEILNISHNNLTGSIPSTFVDLLSLITVDISYNQFEGKVPDIRIFQEAPFEAIENNKGLCGNIIGLNNCLTKQRTRKNIRSLLILIILPTVCFLFLLIAGILFFRRSKEKKNEPEESVNHSPFSIWSYDGKMVYETIIEAVENFDSKYIIGIGGCGTVYRAELPTGEIVAVKKFNTQEDNELRDVKGFENEIHALTETRHVNIMKLYGFCSHPRHMFLVYKFIAGGSLRTILNDAEKAKEFDWRKRLNAIKGVADALSYMHHDCLEPIVHRDLSSGNILFDSEYIALLSDFGTAKFLKADSSNWTSFAGTYGYSAPELAYSMAVNEKCDVYSFGVLTLEVIMGKHPGDLTMSRLSVEELSRQVVLDQRLVPPTGQVVEIVNGAVELAFACLNTNPRSRPSMLQVSIKLSTIITFISR</sequence>
<keyword evidence="3" id="KW-0723">Serine/threonine-protein kinase</keyword>
<keyword evidence="9" id="KW-0677">Repeat</keyword>
<dbReference type="Pfam" id="PF00560">
    <property type="entry name" value="LRR_1"/>
    <property type="match status" value="7"/>
</dbReference>
<name>A0A9R1V5B7_LACSA</name>
<dbReference type="OrthoDB" id="676979at2759"/>
<keyword evidence="13 19" id="KW-1133">Transmembrane helix</keyword>
<evidence type="ECO:0000256" key="20">
    <source>
        <dbReference type="SAM" id="SignalP"/>
    </source>
</evidence>
<dbReference type="EC" id="2.7.11.1" evidence="2"/>
<keyword evidence="10" id="KW-0547">Nucleotide-binding</keyword>
<dbReference type="SUPFAM" id="SSF56112">
    <property type="entry name" value="Protein kinase-like (PK-like)"/>
    <property type="match status" value="1"/>
</dbReference>
<keyword evidence="12" id="KW-0067">ATP-binding</keyword>
<dbReference type="AlphaFoldDB" id="A0A9R1V5B7"/>
<dbReference type="GO" id="GO:0005524">
    <property type="term" value="F:ATP binding"/>
    <property type="evidence" value="ECO:0007669"/>
    <property type="project" value="UniProtKB-KW"/>
</dbReference>
<evidence type="ECO:0000256" key="5">
    <source>
        <dbReference type="ARBA" id="ARBA00022614"/>
    </source>
</evidence>
<dbReference type="FunFam" id="3.80.10.10:FF:000383">
    <property type="entry name" value="Leucine-rich repeat receptor protein kinase EMS1"/>
    <property type="match status" value="1"/>
</dbReference>
<keyword evidence="8 20" id="KW-0732">Signal</keyword>
<keyword evidence="15" id="KW-0675">Receptor</keyword>
<dbReference type="InterPro" id="IPR008266">
    <property type="entry name" value="Tyr_kinase_AS"/>
</dbReference>
<evidence type="ECO:0000313" key="23">
    <source>
        <dbReference type="Proteomes" id="UP000235145"/>
    </source>
</evidence>
<evidence type="ECO:0000256" key="15">
    <source>
        <dbReference type="ARBA" id="ARBA00023170"/>
    </source>
</evidence>
<dbReference type="InterPro" id="IPR000719">
    <property type="entry name" value="Prot_kinase_dom"/>
</dbReference>
<dbReference type="Gene3D" id="1.10.510.10">
    <property type="entry name" value="Transferase(Phosphotransferase) domain 1"/>
    <property type="match status" value="1"/>
</dbReference>
<feature type="signal peptide" evidence="20">
    <location>
        <begin position="1"/>
        <end position="25"/>
    </location>
</feature>
<dbReference type="InterPro" id="IPR013210">
    <property type="entry name" value="LRR_N_plant-typ"/>
</dbReference>
<evidence type="ECO:0000256" key="19">
    <source>
        <dbReference type="SAM" id="Phobius"/>
    </source>
</evidence>
<dbReference type="GO" id="GO:0051707">
    <property type="term" value="P:response to other organism"/>
    <property type="evidence" value="ECO:0007669"/>
    <property type="project" value="UniProtKB-ARBA"/>
</dbReference>
<dbReference type="EMBL" id="NBSK02000006">
    <property type="protein sequence ID" value="KAJ0199154.1"/>
    <property type="molecule type" value="Genomic_DNA"/>
</dbReference>
<dbReference type="Gene3D" id="3.80.10.10">
    <property type="entry name" value="Ribonuclease Inhibitor"/>
    <property type="match status" value="2"/>
</dbReference>
<keyword evidence="5" id="KW-0433">Leucine-rich repeat</keyword>
<keyword evidence="7 19" id="KW-0812">Transmembrane</keyword>
<keyword evidence="4" id="KW-0597">Phosphoprotein</keyword>
<feature type="transmembrane region" description="Helical" evidence="19">
    <location>
        <begin position="624"/>
        <end position="646"/>
    </location>
</feature>
<dbReference type="FunFam" id="3.30.200.20:FF:000309">
    <property type="entry name" value="Leucine-rich repeat receptor protein kinase MSP1"/>
    <property type="match status" value="1"/>
</dbReference>
<evidence type="ECO:0000256" key="17">
    <source>
        <dbReference type="ARBA" id="ARBA00047899"/>
    </source>
</evidence>
<dbReference type="Pfam" id="PF13855">
    <property type="entry name" value="LRR_8"/>
    <property type="match status" value="1"/>
</dbReference>
<dbReference type="GO" id="GO:0004672">
    <property type="term" value="F:protein kinase activity"/>
    <property type="evidence" value="ECO:0000318"/>
    <property type="project" value="GO_Central"/>
</dbReference>
<dbReference type="FunFam" id="1.10.510.10:FF:000445">
    <property type="entry name" value="MDIS1-interacting receptor like kinase 2"/>
    <property type="match status" value="1"/>
</dbReference>
<evidence type="ECO:0000256" key="8">
    <source>
        <dbReference type="ARBA" id="ARBA00022729"/>
    </source>
</evidence>
<evidence type="ECO:0000313" key="22">
    <source>
        <dbReference type="EMBL" id="KAJ0199154.1"/>
    </source>
</evidence>
<evidence type="ECO:0000259" key="21">
    <source>
        <dbReference type="PROSITE" id="PS50011"/>
    </source>
</evidence>
<evidence type="ECO:0000256" key="12">
    <source>
        <dbReference type="ARBA" id="ARBA00022840"/>
    </source>
</evidence>
<dbReference type="Proteomes" id="UP000235145">
    <property type="component" value="Unassembled WGS sequence"/>
</dbReference>
<evidence type="ECO:0000256" key="2">
    <source>
        <dbReference type="ARBA" id="ARBA00012513"/>
    </source>
</evidence>
<evidence type="ECO:0000256" key="7">
    <source>
        <dbReference type="ARBA" id="ARBA00022692"/>
    </source>
</evidence>
<evidence type="ECO:0000256" key="1">
    <source>
        <dbReference type="ARBA" id="ARBA00004479"/>
    </source>
</evidence>
<feature type="domain" description="Protein kinase" evidence="21">
    <location>
        <begin position="686"/>
        <end position="957"/>
    </location>
</feature>
<evidence type="ECO:0000256" key="6">
    <source>
        <dbReference type="ARBA" id="ARBA00022679"/>
    </source>
</evidence>
<dbReference type="GO" id="GO:0006952">
    <property type="term" value="P:defense response"/>
    <property type="evidence" value="ECO:0007669"/>
    <property type="project" value="UniProtKB-ARBA"/>
</dbReference>
<accession>A0A9R1V5B7</accession>
<dbReference type="InterPro" id="IPR032675">
    <property type="entry name" value="LRR_dom_sf"/>
</dbReference>
<keyword evidence="6" id="KW-0808">Transferase</keyword>
<reference evidence="22 23" key="1">
    <citation type="journal article" date="2017" name="Nat. Commun.">
        <title>Genome assembly with in vitro proximity ligation data and whole-genome triplication in lettuce.</title>
        <authorList>
            <person name="Reyes-Chin-Wo S."/>
            <person name="Wang Z."/>
            <person name="Yang X."/>
            <person name="Kozik A."/>
            <person name="Arikit S."/>
            <person name="Song C."/>
            <person name="Xia L."/>
            <person name="Froenicke L."/>
            <person name="Lavelle D.O."/>
            <person name="Truco M.J."/>
            <person name="Xia R."/>
            <person name="Zhu S."/>
            <person name="Xu C."/>
            <person name="Xu H."/>
            <person name="Xu X."/>
            <person name="Cox K."/>
            <person name="Korf I."/>
            <person name="Meyers B.C."/>
            <person name="Michelmore R.W."/>
        </authorList>
    </citation>
    <scope>NUCLEOTIDE SEQUENCE [LARGE SCALE GENOMIC DNA]</scope>
    <source>
        <strain evidence="23">cv. Salinas</strain>
        <tissue evidence="22">Seedlings</tissue>
    </source>
</reference>
<comment type="catalytic activity">
    <reaction evidence="17">
        <text>L-threonyl-[protein] + ATP = O-phospho-L-threonyl-[protein] + ADP + H(+)</text>
        <dbReference type="Rhea" id="RHEA:46608"/>
        <dbReference type="Rhea" id="RHEA-COMP:11060"/>
        <dbReference type="Rhea" id="RHEA-COMP:11605"/>
        <dbReference type="ChEBI" id="CHEBI:15378"/>
        <dbReference type="ChEBI" id="CHEBI:30013"/>
        <dbReference type="ChEBI" id="CHEBI:30616"/>
        <dbReference type="ChEBI" id="CHEBI:61977"/>
        <dbReference type="ChEBI" id="CHEBI:456216"/>
        <dbReference type="EC" id="2.7.11.1"/>
    </reaction>
</comment>
<dbReference type="InterPro" id="IPR003591">
    <property type="entry name" value="Leu-rich_rpt_typical-subtyp"/>
</dbReference>
<dbReference type="PANTHER" id="PTHR48005">
    <property type="entry name" value="LEUCINE RICH REPEAT KINASE 2"/>
    <property type="match status" value="1"/>
</dbReference>
<gene>
    <name evidence="22" type="ORF">LSAT_V11C600336310</name>
</gene>
<dbReference type="FunFam" id="3.80.10.10:FF:000095">
    <property type="entry name" value="LRR receptor-like serine/threonine-protein kinase GSO1"/>
    <property type="match status" value="1"/>
</dbReference>
<dbReference type="InterPro" id="IPR051420">
    <property type="entry name" value="Ser_Thr_Kinases_DiverseReg"/>
</dbReference>
<evidence type="ECO:0000256" key="3">
    <source>
        <dbReference type="ARBA" id="ARBA00022527"/>
    </source>
</evidence>
<proteinExistence type="predicted"/>
<evidence type="ECO:0000256" key="9">
    <source>
        <dbReference type="ARBA" id="ARBA00022737"/>
    </source>
</evidence>
<dbReference type="InterPro" id="IPR011009">
    <property type="entry name" value="Kinase-like_dom_sf"/>
</dbReference>
<dbReference type="PANTHER" id="PTHR48005:SF70">
    <property type="entry name" value="MDIS1-INTERACTING RECEPTOR LIKE KINASE 2-LIKE"/>
    <property type="match status" value="1"/>
</dbReference>
<dbReference type="GO" id="GO:0004674">
    <property type="term" value="F:protein serine/threonine kinase activity"/>
    <property type="evidence" value="ECO:0007669"/>
    <property type="project" value="UniProtKB-KW"/>
</dbReference>
<comment type="catalytic activity">
    <reaction evidence="18">
        <text>L-seryl-[protein] + ATP = O-phospho-L-seryl-[protein] + ADP + H(+)</text>
        <dbReference type="Rhea" id="RHEA:17989"/>
        <dbReference type="Rhea" id="RHEA-COMP:9863"/>
        <dbReference type="Rhea" id="RHEA-COMP:11604"/>
        <dbReference type="ChEBI" id="CHEBI:15378"/>
        <dbReference type="ChEBI" id="CHEBI:29999"/>
        <dbReference type="ChEBI" id="CHEBI:30616"/>
        <dbReference type="ChEBI" id="CHEBI:83421"/>
        <dbReference type="ChEBI" id="CHEBI:456216"/>
        <dbReference type="EC" id="2.7.11.1"/>
    </reaction>
</comment>
<dbReference type="PROSITE" id="PS00109">
    <property type="entry name" value="PROTEIN_KINASE_TYR"/>
    <property type="match status" value="1"/>
</dbReference>
<evidence type="ECO:0000256" key="13">
    <source>
        <dbReference type="ARBA" id="ARBA00022989"/>
    </source>
</evidence>
<dbReference type="SMART" id="SM00369">
    <property type="entry name" value="LRR_TYP"/>
    <property type="match status" value="7"/>
</dbReference>
<keyword evidence="11" id="KW-0418">Kinase</keyword>
<evidence type="ECO:0000256" key="18">
    <source>
        <dbReference type="ARBA" id="ARBA00048679"/>
    </source>
</evidence>
<evidence type="ECO:0000256" key="11">
    <source>
        <dbReference type="ARBA" id="ARBA00022777"/>
    </source>
</evidence>
<dbReference type="GO" id="GO:0016020">
    <property type="term" value="C:membrane"/>
    <property type="evidence" value="ECO:0007669"/>
    <property type="project" value="UniProtKB-SubCell"/>
</dbReference>
<evidence type="ECO:0000256" key="10">
    <source>
        <dbReference type="ARBA" id="ARBA00022741"/>
    </source>
</evidence>
<comment type="subcellular location">
    <subcellularLocation>
        <location evidence="1">Membrane</location>
        <topology evidence="1">Single-pass type I membrane protein</topology>
    </subcellularLocation>
</comment>
<evidence type="ECO:0000256" key="16">
    <source>
        <dbReference type="ARBA" id="ARBA00023180"/>
    </source>
</evidence>
<dbReference type="Gramene" id="rna-gnl|WGS:NBSK|LSAT_6X100741_mrna">
    <property type="protein sequence ID" value="cds-PLY72900.1"/>
    <property type="gene ID" value="gene-LSAT_6X100741"/>
</dbReference>
<dbReference type="GO" id="GO:0099402">
    <property type="term" value="P:plant organ development"/>
    <property type="evidence" value="ECO:0007669"/>
    <property type="project" value="UniProtKB-ARBA"/>
</dbReference>
<dbReference type="InterPro" id="IPR001611">
    <property type="entry name" value="Leu-rich_rpt"/>
</dbReference>
<organism evidence="22 23">
    <name type="scientific">Lactuca sativa</name>
    <name type="common">Garden lettuce</name>
    <dbReference type="NCBI Taxonomy" id="4236"/>
    <lineage>
        <taxon>Eukaryota</taxon>
        <taxon>Viridiplantae</taxon>
        <taxon>Streptophyta</taxon>
        <taxon>Embryophyta</taxon>
        <taxon>Tracheophyta</taxon>
        <taxon>Spermatophyta</taxon>
        <taxon>Magnoliopsida</taxon>
        <taxon>eudicotyledons</taxon>
        <taxon>Gunneridae</taxon>
        <taxon>Pentapetalae</taxon>
        <taxon>asterids</taxon>
        <taxon>campanulids</taxon>
        <taxon>Asterales</taxon>
        <taxon>Asteraceae</taxon>
        <taxon>Cichorioideae</taxon>
        <taxon>Cichorieae</taxon>
        <taxon>Lactucinae</taxon>
        <taxon>Lactuca</taxon>
    </lineage>
</organism>
<keyword evidence="14 19" id="KW-0472">Membrane</keyword>
<evidence type="ECO:0000256" key="4">
    <source>
        <dbReference type="ARBA" id="ARBA00022553"/>
    </source>
</evidence>
<dbReference type="SUPFAM" id="SSF52058">
    <property type="entry name" value="L domain-like"/>
    <property type="match status" value="2"/>
</dbReference>